<organism evidence="2 3">
    <name type="scientific">Metapseudomonas resinovorans</name>
    <name type="common">Pseudomonas resinovorans</name>
    <dbReference type="NCBI Taxonomy" id="53412"/>
    <lineage>
        <taxon>Bacteria</taxon>
        <taxon>Pseudomonadati</taxon>
        <taxon>Pseudomonadota</taxon>
        <taxon>Gammaproteobacteria</taxon>
        <taxon>Pseudomonadales</taxon>
        <taxon>Pseudomonadaceae</taxon>
        <taxon>Metapseudomonas</taxon>
    </lineage>
</organism>
<dbReference type="EMBL" id="JANEWF010000066">
    <property type="protein sequence ID" value="MDA8486792.1"/>
    <property type="molecule type" value="Genomic_DNA"/>
</dbReference>
<reference evidence="2 3" key="1">
    <citation type="submission" date="2022-07" db="EMBL/GenBank/DDBJ databases">
        <title>Genome Analysis of Selected Gammaproteobacteria from Nigerian Food snails.</title>
        <authorList>
            <person name="Okafor A.C."/>
        </authorList>
    </citation>
    <scope>NUCLEOTIDE SEQUENCE [LARGE SCALE GENOMIC DNA]</scope>
    <source>
        <strain evidence="2 3">Awg 2</strain>
    </source>
</reference>
<evidence type="ECO:0000313" key="3">
    <source>
        <dbReference type="Proteomes" id="UP001211689"/>
    </source>
</evidence>
<accession>A0ABT4YD13</accession>
<dbReference type="Proteomes" id="UP001211689">
    <property type="component" value="Unassembled WGS sequence"/>
</dbReference>
<protein>
    <submittedName>
        <fullName evidence="2">LysM peptidoglycan-binding domain-containing protein</fullName>
    </submittedName>
</protein>
<dbReference type="Pfam" id="PF01476">
    <property type="entry name" value="LysM"/>
    <property type="match status" value="1"/>
</dbReference>
<dbReference type="InterPro" id="IPR036779">
    <property type="entry name" value="LysM_dom_sf"/>
</dbReference>
<sequence>MALIEPHYPYHLVQQGETLGHIAERYGASVAQLRQLNPFIQCKEAQHEIPNVQPRTFFGLLYGSTRPGVRKL</sequence>
<keyword evidence="3" id="KW-1185">Reference proteome</keyword>
<dbReference type="CDD" id="cd00118">
    <property type="entry name" value="LysM"/>
    <property type="match status" value="1"/>
</dbReference>
<dbReference type="PROSITE" id="PS51782">
    <property type="entry name" value="LYSM"/>
    <property type="match status" value="1"/>
</dbReference>
<dbReference type="Gene3D" id="3.10.350.10">
    <property type="entry name" value="LysM domain"/>
    <property type="match status" value="1"/>
</dbReference>
<gene>
    <name evidence="2" type="ORF">NNO07_27335</name>
</gene>
<comment type="caution">
    <text evidence="2">The sequence shown here is derived from an EMBL/GenBank/DDBJ whole genome shotgun (WGS) entry which is preliminary data.</text>
</comment>
<evidence type="ECO:0000259" key="1">
    <source>
        <dbReference type="PROSITE" id="PS51782"/>
    </source>
</evidence>
<evidence type="ECO:0000313" key="2">
    <source>
        <dbReference type="EMBL" id="MDA8486792.1"/>
    </source>
</evidence>
<proteinExistence type="predicted"/>
<feature type="domain" description="LysM" evidence="1">
    <location>
        <begin position="9"/>
        <end position="53"/>
    </location>
</feature>
<dbReference type="InterPro" id="IPR018392">
    <property type="entry name" value="LysM"/>
</dbReference>
<dbReference type="SUPFAM" id="SSF54106">
    <property type="entry name" value="LysM domain"/>
    <property type="match status" value="1"/>
</dbReference>
<name>A0ABT4YD13_METRE</name>